<dbReference type="GO" id="GO:0005829">
    <property type="term" value="C:cytosol"/>
    <property type="evidence" value="ECO:0007669"/>
    <property type="project" value="TreeGrafter"/>
</dbReference>
<dbReference type="InterPro" id="IPR011006">
    <property type="entry name" value="CheY-like_superfamily"/>
</dbReference>
<sequence>MRSLIVEDNPGIAAGIRHSLEGLGHAVDRAASLPEAFDLAAVADYDLVVLDLNLGNQDGLDFLRHLRAAAKAVGVLILTARGGVQDRVRGLDLGADDYLAKPFELAEFEARIRALARRVGGVDAPVIRLGRLSFDTVSRDARLDGAALDMPARERALLQLLVENAGTVVPKERIAARLSGFDDELTPNAVEIYVHRLRKRLEGSGCQLRTARGLGYVLDAAG</sequence>
<evidence type="ECO:0000256" key="6">
    <source>
        <dbReference type="PROSITE-ProRule" id="PRU00169"/>
    </source>
</evidence>
<feature type="DNA-binding region" description="OmpR/PhoB-type" evidence="7">
    <location>
        <begin position="124"/>
        <end position="220"/>
    </location>
</feature>
<dbReference type="PANTHER" id="PTHR48111:SF1">
    <property type="entry name" value="TWO-COMPONENT RESPONSE REGULATOR ORR33"/>
    <property type="match status" value="1"/>
</dbReference>
<dbReference type="Gene3D" id="6.10.250.690">
    <property type="match status" value="1"/>
</dbReference>
<keyword evidence="4 7" id="KW-0238">DNA-binding</keyword>
<evidence type="ECO:0000313" key="11">
    <source>
        <dbReference type="Proteomes" id="UP000478740"/>
    </source>
</evidence>
<dbReference type="Gene3D" id="3.40.50.2300">
    <property type="match status" value="1"/>
</dbReference>
<keyword evidence="1 6" id="KW-0597">Phosphoprotein</keyword>
<name>A0A6L6J217_9RHOB</name>
<dbReference type="InterPro" id="IPR001789">
    <property type="entry name" value="Sig_transdc_resp-reg_receiver"/>
</dbReference>
<protein>
    <submittedName>
        <fullName evidence="10">Response regulator</fullName>
    </submittedName>
</protein>
<dbReference type="PROSITE" id="PS50110">
    <property type="entry name" value="RESPONSE_REGULATORY"/>
    <property type="match status" value="1"/>
</dbReference>
<dbReference type="AlphaFoldDB" id="A0A6L6J217"/>
<dbReference type="PROSITE" id="PS51755">
    <property type="entry name" value="OMPR_PHOB"/>
    <property type="match status" value="1"/>
</dbReference>
<dbReference type="InterPro" id="IPR001867">
    <property type="entry name" value="OmpR/PhoB-type_DNA-bd"/>
</dbReference>
<keyword evidence="11" id="KW-1185">Reference proteome</keyword>
<organism evidence="10 11">
    <name type="scientific">Paracoccus shanxieyensis</name>
    <dbReference type="NCBI Taxonomy" id="2675752"/>
    <lineage>
        <taxon>Bacteria</taxon>
        <taxon>Pseudomonadati</taxon>
        <taxon>Pseudomonadota</taxon>
        <taxon>Alphaproteobacteria</taxon>
        <taxon>Rhodobacterales</taxon>
        <taxon>Paracoccaceae</taxon>
        <taxon>Paracoccus</taxon>
    </lineage>
</organism>
<dbReference type="Gene3D" id="1.10.10.10">
    <property type="entry name" value="Winged helix-like DNA-binding domain superfamily/Winged helix DNA-binding domain"/>
    <property type="match status" value="1"/>
</dbReference>
<dbReference type="InterPro" id="IPR036388">
    <property type="entry name" value="WH-like_DNA-bd_sf"/>
</dbReference>
<dbReference type="InterPro" id="IPR016032">
    <property type="entry name" value="Sig_transdc_resp-reg_C-effctor"/>
</dbReference>
<evidence type="ECO:0000256" key="3">
    <source>
        <dbReference type="ARBA" id="ARBA00023015"/>
    </source>
</evidence>
<dbReference type="EMBL" id="WMII01000013">
    <property type="protein sequence ID" value="MTH65442.1"/>
    <property type="molecule type" value="Genomic_DNA"/>
</dbReference>
<dbReference type="SMART" id="SM00862">
    <property type="entry name" value="Trans_reg_C"/>
    <property type="match status" value="1"/>
</dbReference>
<evidence type="ECO:0000256" key="1">
    <source>
        <dbReference type="ARBA" id="ARBA00022553"/>
    </source>
</evidence>
<evidence type="ECO:0000259" key="8">
    <source>
        <dbReference type="PROSITE" id="PS50110"/>
    </source>
</evidence>
<gene>
    <name evidence="10" type="ORF">GL284_14305</name>
</gene>
<accession>A0A6L6J217</accession>
<dbReference type="GO" id="GO:0006355">
    <property type="term" value="P:regulation of DNA-templated transcription"/>
    <property type="evidence" value="ECO:0007669"/>
    <property type="project" value="InterPro"/>
</dbReference>
<evidence type="ECO:0000256" key="7">
    <source>
        <dbReference type="PROSITE-ProRule" id="PRU01091"/>
    </source>
</evidence>
<dbReference type="GO" id="GO:0000976">
    <property type="term" value="F:transcription cis-regulatory region binding"/>
    <property type="evidence" value="ECO:0007669"/>
    <property type="project" value="TreeGrafter"/>
</dbReference>
<dbReference type="SUPFAM" id="SSF52172">
    <property type="entry name" value="CheY-like"/>
    <property type="match status" value="1"/>
</dbReference>
<reference evidence="10 11" key="1">
    <citation type="submission" date="2019-11" db="EMBL/GenBank/DDBJ databases">
        <authorList>
            <person name="Dong K."/>
        </authorList>
    </citation>
    <scope>NUCLEOTIDE SEQUENCE [LARGE SCALE GENOMIC DNA]</scope>
    <source>
        <strain evidence="10 11">DK608</strain>
    </source>
</reference>
<dbReference type="GO" id="GO:0000156">
    <property type="term" value="F:phosphorelay response regulator activity"/>
    <property type="evidence" value="ECO:0007669"/>
    <property type="project" value="TreeGrafter"/>
</dbReference>
<dbReference type="CDD" id="cd00383">
    <property type="entry name" value="trans_reg_C"/>
    <property type="match status" value="1"/>
</dbReference>
<dbReference type="SUPFAM" id="SSF46894">
    <property type="entry name" value="C-terminal effector domain of the bipartite response regulators"/>
    <property type="match status" value="1"/>
</dbReference>
<feature type="domain" description="OmpR/PhoB-type" evidence="9">
    <location>
        <begin position="124"/>
        <end position="220"/>
    </location>
</feature>
<dbReference type="GO" id="GO:0032993">
    <property type="term" value="C:protein-DNA complex"/>
    <property type="evidence" value="ECO:0007669"/>
    <property type="project" value="TreeGrafter"/>
</dbReference>
<evidence type="ECO:0000256" key="2">
    <source>
        <dbReference type="ARBA" id="ARBA00023012"/>
    </source>
</evidence>
<dbReference type="Proteomes" id="UP000478740">
    <property type="component" value="Unassembled WGS sequence"/>
</dbReference>
<evidence type="ECO:0000256" key="5">
    <source>
        <dbReference type="ARBA" id="ARBA00023163"/>
    </source>
</evidence>
<evidence type="ECO:0000259" key="9">
    <source>
        <dbReference type="PROSITE" id="PS51755"/>
    </source>
</evidence>
<keyword evidence="2" id="KW-0902">Two-component regulatory system</keyword>
<keyword evidence="5" id="KW-0804">Transcription</keyword>
<feature type="domain" description="Response regulatory" evidence="8">
    <location>
        <begin position="2"/>
        <end position="116"/>
    </location>
</feature>
<dbReference type="PANTHER" id="PTHR48111">
    <property type="entry name" value="REGULATOR OF RPOS"/>
    <property type="match status" value="1"/>
</dbReference>
<dbReference type="RefSeq" id="WP_155045313.1">
    <property type="nucleotide sequence ID" value="NZ_WMIH01000013.1"/>
</dbReference>
<feature type="modified residue" description="4-aspartylphosphate" evidence="6">
    <location>
        <position position="51"/>
    </location>
</feature>
<comment type="caution">
    <text evidence="10">The sequence shown here is derived from an EMBL/GenBank/DDBJ whole genome shotgun (WGS) entry which is preliminary data.</text>
</comment>
<keyword evidence="3" id="KW-0805">Transcription regulation</keyword>
<dbReference type="Pfam" id="PF00486">
    <property type="entry name" value="Trans_reg_C"/>
    <property type="match status" value="1"/>
</dbReference>
<evidence type="ECO:0000313" key="10">
    <source>
        <dbReference type="EMBL" id="MTH65442.1"/>
    </source>
</evidence>
<proteinExistence type="predicted"/>
<evidence type="ECO:0000256" key="4">
    <source>
        <dbReference type="ARBA" id="ARBA00023125"/>
    </source>
</evidence>
<dbReference type="InterPro" id="IPR039420">
    <property type="entry name" value="WalR-like"/>
</dbReference>
<dbReference type="SMART" id="SM00448">
    <property type="entry name" value="REC"/>
    <property type="match status" value="1"/>
</dbReference>
<dbReference type="Pfam" id="PF00072">
    <property type="entry name" value="Response_reg"/>
    <property type="match status" value="1"/>
</dbReference>